<evidence type="ECO:0000313" key="1">
    <source>
        <dbReference type="EMBL" id="QHS86142.1"/>
    </source>
</evidence>
<sequence>MASRSPSPPYYGAYRPQISEVCPGDYEEMLEERKNSPPSELPAFEGDLSHLMNSVSSLNYDKLGNPTLSGGLMGKKRAEEASKKLKTAASDLLLDLQLHSSSHEDGMKIPHKLFIELKDFLTKLASL</sequence>
<proteinExistence type="predicted"/>
<name>A0A6C0B264_9ZZZZ</name>
<reference evidence="1" key="1">
    <citation type="journal article" date="2020" name="Nature">
        <title>Giant virus diversity and host interactions through global metagenomics.</title>
        <authorList>
            <person name="Schulz F."/>
            <person name="Roux S."/>
            <person name="Paez-Espino D."/>
            <person name="Jungbluth S."/>
            <person name="Walsh D.A."/>
            <person name="Denef V.J."/>
            <person name="McMahon K.D."/>
            <person name="Konstantinidis K.T."/>
            <person name="Eloe-Fadrosh E.A."/>
            <person name="Kyrpides N.C."/>
            <person name="Woyke T."/>
        </authorList>
    </citation>
    <scope>NUCLEOTIDE SEQUENCE</scope>
    <source>
        <strain evidence="1">GVMAG-M-3300009185-7</strain>
    </source>
</reference>
<dbReference type="AlphaFoldDB" id="A0A6C0B264"/>
<protein>
    <submittedName>
        <fullName evidence="1">Uncharacterized protein</fullName>
    </submittedName>
</protein>
<dbReference type="EMBL" id="MN739051">
    <property type="protein sequence ID" value="QHS86142.1"/>
    <property type="molecule type" value="Genomic_DNA"/>
</dbReference>
<organism evidence="1">
    <name type="scientific">viral metagenome</name>
    <dbReference type="NCBI Taxonomy" id="1070528"/>
    <lineage>
        <taxon>unclassified sequences</taxon>
        <taxon>metagenomes</taxon>
        <taxon>organismal metagenomes</taxon>
    </lineage>
</organism>
<accession>A0A6C0B264</accession>